<dbReference type="RefSeq" id="WP_114407864.1">
    <property type="nucleotide sequence ID" value="NZ_QOWE01000017.1"/>
</dbReference>
<accession>A0A368JME0</accession>
<keyword evidence="2" id="KW-1185">Reference proteome</keyword>
<organism evidence="1 2">
    <name type="scientific">Larkinella punicea</name>
    <dbReference type="NCBI Taxonomy" id="2315727"/>
    <lineage>
        <taxon>Bacteria</taxon>
        <taxon>Pseudomonadati</taxon>
        <taxon>Bacteroidota</taxon>
        <taxon>Cytophagia</taxon>
        <taxon>Cytophagales</taxon>
        <taxon>Spirosomataceae</taxon>
        <taxon>Larkinella</taxon>
    </lineage>
</organism>
<proteinExistence type="predicted"/>
<dbReference type="Proteomes" id="UP000253383">
    <property type="component" value="Unassembled WGS sequence"/>
</dbReference>
<sequence>MIDFRTESCGLVLLLLLVTLPLMAQKKSAMMLGLNPAVTVEPFYEKGELDLNILPVVIQKTLTRRVDLRLISVLNLGIRKTGNQISHVGLEATLPVYLKAKESLAEPSKGLYLAPGYAFTRNRLGRHSNSSLFLEPGYHLSVSPKMSLTFGLQFGRTYFAYDDDATRWDGHFGFKLIIGYWL</sequence>
<name>A0A368JME0_9BACT</name>
<evidence type="ECO:0000313" key="1">
    <source>
        <dbReference type="EMBL" id="RCR67733.1"/>
    </source>
</evidence>
<reference evidence="1 2" key="1">
    <citation type="submission" date="2018-07" db="EMBL/GenBank/DDBJ databases">
        <title>Genome analysis of Larkinella rosea.</title>
        <authorList>
            <person name="Zhou Z."/>
            <person name="Wang G."/>
        </authorList>
    </citation>
    <scope>NUCLEOTIDE SEQUENCE [LARGE SCALE GENOMIC DNA]</scope>
    <source>
        <strain evidence="2">zzj9</strain>
    </source>
</reference>
<dbReference type="OrthoDB" id="839003at2"/>
<protein>
    <recommendedName>
        <fullName evidence="3">Outer membrane protein beta-barrel domain-containing protein</fullName>
    </recommendedName>
</protein>
<evidence type="ECO:0000313" key="2">
    <source>
        <dbReference type="Proteomes" id="UP000253383"/>
    </source>
</evidence>
<comment type="caution">
    <text evidence="1">The sequence shown here is derived from an EMBL/GenBank/DDBJ whole genome shotgun (WGS) entry which is preliminary data.</text>
</comment>
<dbReference type="EMBL" id="QOWE01000017">
    <property type="protein sequence ID" value="RCR67733.1"/>
    <property type="molecule type" value="Genomic_DNA"/>
</dbReference>
<evidence type="ECO:0008006" key="3">
    <source>
        <dbReference type="Google" id="ProtNLM"/>
    </source>
</evidence>
<dbReference type="AlphaFoldDB" id="A0A368JME0"/>
<gene>
    <name evidence="1" type="ORF">DUE52_20250</name>
</gene>